<dbReference type="eggNOG" id="COG1196">
    <property type="taxonomic scope" value="Bacteria"/>
</dbReference>
<sequence>MVNELSPKSVKSCDDDLYQLHLCKSRDKVILRALKGSTPVKLSLLASEIILPDKLRGLLKKDKEYTVVNLQWLENLKKYLCALTENSPEGMVKVVISKEIEALKRQNVPQSFNVMYSWSEYNKGIGRQLPAEVIYCGKGCFKFKNYYWIINGVDEEDDRWLRKEYIHGSEIIDFITNILPKWEKQSLPYISKIKYVDESILDVVVKQVCEESIELLINWRVNSEELSCIPSLPGYFFADGIIMPGILPKELGIEILKKSGNYILKGDSTAVFMKEIWPKISQYTKGDVDALLRMHKVVSEHCELVLSIRRLEKNGIGRIIGIPKFVFNNLIVKAKDILPKLNNKNRFIKIDSNWIPVENIKKVWKLGNNDGEFIEIEFSEVAEKRISPLKGTWNRVEYPNINLPYGEETRSVIARHIEFLREWGIPGGVVCNLELCSKVFLEAFIHFIRKNPTARILVIGKKNELDLVYEKGPYVVNAMYEGTKRDPQLRNDMTGLIMATPRAIEEYEGLAEVEWDIMCILDANNIVKTHHSKLYRILTKYSVGMVIGHFSSSDFLSRQVLYNTISDIFKVKNGKTAWKYGLYDSEKIETKNQKVPVVLENSLQEVSVNGIPASKNLPVTPKPEKREFIRDIQELNICVTSKHTGYIQSDYYEKAYRFLERARSFEHYKADSAKYVPFSCEWPTYDSMSIHQREWYFWWREQVRMGLYLETDLSYVLVYIYELVNLVGVSDPIDGYEKLYTIWEIYRNKYLKLDFHLLEWIMDYIIINDCPIDFIEILKDNISRCPYFHLPDFLIPYYTDEELSKMSTTLIARFIDYPLKKSKFYTGIHQELLDKYIPRAIAEVNFYLKDRFGKGIFELYKPTKFQKIIRVPFQGAVYGRRGEKELTATVIPYSQHGPLREFLTSVVKHTENKIRELKKFSGKLQGYTLERDIQRIIDKLIQKTAVSEIMTKAKPKINIDTSKVKQLIKDSDQVCEKLISGLEEYETVSNKPEEVSDIEEYTIDGVISEDTLTDSGDIYNILMLLTQDEKNLIKILLQNGFEAEDELIVNQMQGIFIETLIDHINEISLDIIGDMLVSSKDSSKVIEEDYREELLSLEDYLNVINEENEADGLPDEWKEFKTRLTDYQIQTLKAIVEIEEPMKEINKICEENLIMPAMLIDSVNEVAVETIGDIIIDPDRLPPLIIEGTVEILSRLVKIYL</sequence>
<feature type="domain" description="TerB-C" evidence="2">
    <location>
        <begin position="1107"/>
        <end position="1191"/>
    </location>
</feature>
<keyword evidence="4" id="KW-1185">Reference proteome</keyword>
<dbReference type="OrthoDB" id="2663344at2"/>
<gene>
    <name evidence="3" type="ordered locus">Ccel_0962</name>
</gene>
<dbReference type="InterPro" id="IPR025266">
    <property type="entry name" value="TerB_N"/>
</dbReference>
<dbReference type="Proteomes" id="UP000001349">
    <property type="component" value="Chromosome"/>
</dbReference>
<evidence type="ECO:0000259" key="1">
    <source>
        <dbReference type="Pfam" id="PF13208"/>
    </source>
</evidence>
<reference evidence="3 4" key="1">
    <citation type="submission" date="2009-01" db="EMBL/GenBank/DDBJ databases">
        <title>Complete sequence of Clostridium cellulolyticum H10.</title>
        <authorList>
            <consortium name="US DOE Joint Genome Institute"/>
            <person name="Lucas S."/>
            <person name="Copeland A."/>
            <person name="Lapidus A."/>
            <person name="Glavina del Rio T."/>
            <person name="Dalin E."/>
            <person name="Tice H."/>
            <person name="Bruce D."/>
            <person name="Goodwin L."/>
            <person name="Pitluck S."/>
            <person name="Chertkov O."/>
            <person name="Saunders E."/>
            <person name="Brettin T."/>
            <person name="Detter J.C."/>
            <person name="Han C."/>
            <person name="Larimer F."/>
            <person name="Land M."/>
            <person name="Hauser L."/>
            <person name="Kyrpides N."/>
            <person name="Ivanova N."/>
            <person name="Zhou J."/>
            <person name="Richardson P."/>
        </authorList>
    </citation>
    <scope>NUCLEOTIDE SEQUENCE [LARGE SCALE GENOMIC DNA]</scope>
    <source>
        <strain evidence="4">ATCC 35319 / DSM 5812 / JCM 6584 / H10</strain>
    </source>
</reference>
<proteinExistence type="predicted"/>
<dbReference type="Pfam" id="PF15615">
    <property type="entry name" value="TerB_C"/>
    <property type="match status" value="2"/>
</dbReference>
<dbReference type="STRING" id="394503.Ccel_0962"/>
<organism evidence="3 4">
    <name type="scientific">Ruminiclostridium cellulolyticum (strain ATCC 35319 / DSM 5812 / JCM 6584 / H10)</name>
    <name type="common">Clostridium cellulolyticum</name>
    <dbReference type="NCBI Taxonomy" id="394503"/>
    <lineage>
        <taxon>Bacteria</taxon>
        <taxon>Bacillati</taxon>
        <taxon>Bacillota</taxon>
        <taxon>Clostridia</taxon>
        <taxon>Eubacteriales</taxon>
        <taxon>Oscillospiraceae</taxon>
        <taxon>Ruminiclostridium</taxon>
    </lineage>
</organism>
<dbReference type="InterPro" id="IPR028932">
    <property type="entry name" value="TerB-C"/>
</dbReference>
<dbReference type="AlphaFoldDB" id="B8I964"/>
<name>B8I964_RUMCH</name>
<evidence type="ECO:0000259" key="2">
    <source>
        <dbReference type="Pfam" id="PF15615"/>
    </source>
</evidence>
<dbReference type="KEGG" id="cce:Ccel_0962"/>
<evidence type="ECO:0008006" key="5">
    <source>
        <dbReference type="Google" id="ProtNLM"/>
    </source>
</evidence>
<accession>B8I964</accession>
<dbReference type="EMBL" id="CP001348">
    <property type="protein sequence ID" value="ACL75324.1"/>
    <property type="molecule type" value="Genomic_DNA"/>
</dbReference>
<protein>
    <recommendedName>
        <fullName evidence="5">TerB-C domain-containing protein</fullName>
    </recommendedName>
</protein>
<evidence type="ECO:0000313" key="4">
    <source>
        <dbReference type="Proteomes" id="UP000001349"/>
    </source>
</evidence>
<evidence type="ECO:0000313" key="3">
    <source>
        <dbReference type="EMBL" id="ACL75324.1"/>
    </source>
</evidence>
<dbReference type="HOGENOM" id="CLU_270711_0_0_9"/>
<dbReference type="RefSeq" id="WP_015924481.1">
    <property type="nucleotide sequence ID" value="NC_011898.1"/>
</dbReference>
<dbReference type="Pfam" id="PF13208">
    <property type="entry name" value="TerB_N"/>
    <property type="match status" value="1"/>
</dbReference>
<feature type="domain" description="TerB N-terminal" evidence="1">
    <location>
        <begin position="631"/>
        <end position="852"/>
    </location>
</feature>
<feature type="domain" description="TerB-C" evidence="2">
    <location>
        <begin position="943"/>
        <end position="1094"/>
    </location>
</feature>